<dbReference type="Pfam" id="PF01149">
    <property type="entry name" value="Fapy_DNA_glyco"/>
    <property type="match status" value="1"/>
</dbReference>
<protein>
    <recommendedName>
        <fullName evidence="15">Formamidopyrimidine-DNA glycosylase</fullName>
        <shortName evidence="15">Fapy-DNA glycosylase</shortName>
        <ecNumber evidence="15">3.2.2.23</ecNumber>
    </recommendedName>
    <alternativeName>
        <fullName evidence="15">DNA-(apurinic or apyrimidinic site) lyase MutM</fullName>
        <shortName evidence="15">AP lyase MutM</shortName>
        <ecNumber evidence="15">4.2.99.18</ecNumber>
    </alternativeName>
</protein>
<dbReference type="InterPro" id="IPR035937">
    <property type="entry name" value="FPG_N"/>
</dbReference>
<organism evidence="18 19">
    <name type="scientific">Psychrosphaera saromensis</name>
    <dbReference type="NCBI Taxonomy" id="716813"/>
    <lineage>
        <taxon>Bacteria</taxon>
        <taxon>Pseudomonadati</taxon>
        <taxon>Pseudomonadota</taxon>
        <taxon>Gammaproteobacteria</taxon>
        <taxon>Alteromonadales</taxon>
        <taxon>Pseudoalteromonadaceae</taxon>
        <taxon>Psychrosphaera</taxon>
    </lineage>
</organism>
<dbReference type="PANTHER" id="PTHR22993:SF9">
    <property type="entry name" value="FORMAMIDOPYRIMIDINE-DNA GLYCOSYLASE"/>
    <property type="match status" value="1"/>
</dbReference>
<proteinExistence type="inferred from homology"/>
<dbReference type="Pfam" id="PF06831">
    <property type="entry name" value="H2TH"/>
    <property type="match status" value="1"/>
</dbReference>
<dbReference type="GO" id="GO:0006284">
    <property type="term" value="P:base-excision repair"/>
    <property type="evidence" value="ECO:0007669"/>
    <property type="project" value="InterPro"/>
</dbReference>
<name>A0A2S7URM8_9GAMM</name>
<evidence type="ECO:0000259" key="16">
    <source>
        <dbReference type="PROSITE" id="PS51066"/>
    </source>
</evidence>
<dbReference type="GO" id="GO:0008270">
    <property type="term" value="F:zinc ion binding"/>
    <property type="evidence" value="ECO:0007669"/>
    <property type="project" value="UniProtKB-UniRule"/>
</dbReference>
<feature type="binding site" evidence="15">
    <location>
        <position position="90"/>
    </location>
    <ligand>
        <name>DNA</name>
        <dbReference type="ChEBI" id="CHEBI:16991"/>
    </ligand>
</feature>
<dbReference type="EMBL" id="MSCH01000003">
    <property type="protein sequence ID" value="PQJ52398.1"/>
    <property type="molecule type" value="Genomic_DNA"/>
</dbReference>
<evidence type="ECO:0000256" key="4">
    <source>
        <dbReference type="ARBA" id="ARBA00022723"/>
    </source>
</evidence>
<dbReference type="HAMAP" id="MF_00103">
    <property type="entry name" value="Fapy_DNA_glycosyl"/>
    <property type="match status" value="1"/>
</dbReference>
<dbReference type="SUPFAM" id="SSF57716">
    <property type="entry name" value="Glucocorticoid receptor-like (DNA-binding domain)"/>
    <property type="match status" value="1"/>
</dbReference>
<dbReference type="FunFam" id="3.20.190.10:FF:000001">
    <property type="entry name" value="Formamidopyrimidine-DNA glycosylase"/>
    <property type="match status" value="1"/>
</dbReference>
<feature type="active site" description="Proton donor; for delta-elimination activity" evidence="15">
    <location>
        <position position="259"/>
    </location>
</feature>
<dbReference type="Proteomes" id="UP000239007">
    <property type="component" value="Unassembled WGS sequence"/>
</dbReference>
<keyword evidence="4 15" id="KW-0479">Metal-binding</keyword>
<dbReference type="GO" id="GO:0003684">
    <property type="term" value="F:damaged DNA binding"/>
    <property type="evidence" value="ECO:0007669"/>
    <property type="project" value="InterPro"/>
</dbReference>
<evidence type="ECO:0000256" key="9">
    <source>
        <dbReference type="ARBA" id="ARBA00023125"/>
    </source>
</evidence>
<keyword evidence="6 15" id="KW-0863">Zinc-finger</keyword>
<evidence type="ECO:0000256" key="12">
    <source>
        <dbReference type="ARBA" id="ARBA00023268"/>
    </source>
</evidence>
<evidence type="ECO:0000256" key="2">
    <source>
        <dbReference type="ARBA" id="ARBA00009409"/>
    </source>
</evidence>
<evidence type="ECO:0000256" key="8">
    <source>
        <dbReference type="ARBA" id="ARBA00022833"/>
    </source>
</evidence>
<dbReference type="NCBIfam" id="TIGR00577">
    <property type="entry name" value="fpg"/>
    <property type="match status" value="1"/>
</dbReference>
<accession>A0A2S7URM8</accession>
<dbReference type="GO" id="GO:0034039">
    <property type="term" value="F:8-oxo-7,8-dihydroguanine DNA N-glycosylase activity"/>
    <property type="evidence" value="ECO:0007669"/>
    <property type="project" value="TreeGrafter"/>
</dbReference>
<evidence type="ECO:0000256" key="13">
    <source>
        <dbReference type="ARBA" id="ARBA00023295"/>
    </source>
</evidence>
<dbReference type="SMART" id="SM00898">
    <property type="entry name" value="Fapy_DNA_glyco"/>
    <property type="match status" value="1"/>
</dbReference>
<dbReference type="Pfam" id="PF06827">
    <property type="entry name" value="zf-FPG_IleRS"/>
    <property type="match status" value="1"/>
</dbReference>
<dbReference type="SUPFAM" id="SSF46946">
    <property type="entry name" value="S13-like H2TH domain"/>
    <property type="match status" value="1"/>
</dbReference>
<evidence type="ECO:0000313" key="19">
    <source>
        <dbReference type="Proteomes" id="UP000239007"/>
    </source>
</evidence>
<dbReference type="PROSITE" id="PS51068">
    <property type="entry name" value="FPG_CAT"/>
    <property type="match status" value="1"/>
</dbReference>
<comment type="caution">
    <text evidence="18">The sequence shown here is derived from an EMBL/GenBank/DDBJ whole genome shotgun (WGS) entry which is preliminary data.</text>
</comment>
<dbReference type="PANTHER" id="PTHR22993">
    <property type="entry name" value="FORMAMIDOPYRIMIDINE-DNA GLYCOSYLASE"/>
    <property type="match status" value="1"/>
</dbReference>
<evidence type="ECO:0000256" key="14">
    <source>
        <dbReference type="ARBA" id="ARBA00044632"/>
    </source>
</evidence>
<comment type="cofactor">
    <cofactor evidence="15">
        <name>Zn(2+)</name>
        <dbReference type="ChEBI" id="CHEBI:29105"/>
    </cofactor>
    <text evidence="15">Binds 1 zinc ion per subunit.</text>
</comment>
<dbReference type="Gene3D" id="3.20.190.10">
    <property type="entry name" value="MutM-like, N-terminal"/>
    <property type="match status" value="1"/>
</dbReference>
<dbReference type="InterPro" id="IPR010979">
    <property type="entry name" value="Ribosomal_uS13-like_H2TH"/>
</dbReference>
<dbReference type="FunFam" id="1.10.8.50:FF:000003">
    <property type="entry name" value="Formamidopyrimidine-DNA glycosylase"/>
    <property type="match status" value="1"/>
</dbReference>
<feature type="domain" description="Formamidopyrimidine-DNA glycosylase catalytic" evidence="17">
    <location>
        <begin position="2"/>
        <end position="112"/>
    </location>
</feature>
<keyword evidence="7 15" id="KW-0378">Hydrolase</keyword>
<feature type="active site" description="Proton donor" evidence="15">
    <location>
        <position position="3"/>
    </location>
</feature>
<dbReference type="NCBIfam" id="NF002211">
    <property type="entry name" value="PRK01103.1"/>
    <property type="match status" value="1"/>
</dbReference>
<comment type="catalytic activity">
    <reaction evidence="1 15">
        <text>Hydrolysis of DNA containing ring-opened 7-methylguanine residues, releasing 2,6-diamino-4-hydroxy-5-(N-methyl)formamidopyrimidine.</text>
        <dbReference type="EC" id="3.2.2.23"/>
    </reaction>
</comment>
<evidence type="ECO:0000256" key="15">
    <source>
        <dbReference type="HAMAP-Rule" id="MF_00103"/>
    </source>
</evidence>
<evidence type="ECO:0000256" key="1">
    <source>
        <dbReference type="ARBA" id="ARBA00001668"/>
    </source>
</evidence>
<sequence length="269" mass="30140">MPELPEVEVSRLGISPHITDQVVTKVIVRNGRLRWLVPDEVQLLVGQTVKAVTRRAKYLFIETQAGSGILHLGMSGKLRVVDKDVELVKHDHIDIEFSNGKVLRYNDARRFGSFLWQQPNTTHKLLMKLGPEPLTDEFDANVLFDQSRGKNTVVKNFIMDNHIVVGVGNIYANESLFKAGIDPRKPAGKITKKKYAELTVHIKQTLEQAIKQGGTTLKDFTQSDGSPGYFAQELLVYARTGKECLTCQTIIESVKIGQRNSFYCPSCQG</sequence>
<dbReference type="Gene3D" id="1.10.8.50">
    <property type="match status" value="1"/>
</dbReference>
<feature type="domain" description="FPG-type" evidence="16">
    <location>
        <begin position="235"/>
        <end position="269"/>
    </location>
</feature>
<comment type="catalytic activity">
    <reaction evidence="14 15">
        <text>2'-deoxyribonucleotide-(2'-deoxyribose 5'-phosphate)-2'-deoxyribonucleotide-DNA = a 3'-end 2'-deoxyribonucleotide-(2,3-dehydro-2,3-deoxyribose 5'-phosphate)-DNA + a 5'-end 5'-phospho-2'-deoxyribonucleoside-DNA + H(+)</text>
        <dbReference type="Rhea" id="RHEA:66592"/>
        <dbReference type="Rhea" id="RHEA-COMP:13180"/>
        <dbReference type="Rhea" id="RHEA-COMP:16897"/>
        <dbReference type="Rhea" id="RHEA-COMP:17067"/>
        <dbReference type="ChEBI" id="CHEBI:15378"/>
        <dbReference type="ChEBI" id="CHEBI:136412"/>
        <dbReference type="ChEBI" id="CHEBI:157695"/>
        <dbReference type="ChEBI" id="CHEBI:167181"/>
        <dbReference type="EC" id="4.2.99.18"/>
    </reaction>
</comment>
<keyword evidence="11 15" id="KW-0456">Lyase</keyword>
<evidence type="ECO:0000313" key="18">
    <source>
        <dbReference type="EMBL" id="PQJ52398.1"/>
    </source>
</evidence>
<keyword evidence="9 15" id="KW-0238">DNA-binding</keyword>
<dbReference type="InterPro" id="IPR020629">
    <property type="entry name" value="FPG_Glyclase"/>
</dbReference>
<keyword evidence="10 15" id="KW-0234">DNA repair</keyword>
<dbReference type="AlphaFoldDB" id="A0A2S7URM8"/>
<comment type="function">
    <text evidence="15">Involved in base excision repair of DNA damaged by oxidation or by mutagenic agents. Acts as DNA glycosylase that recognizes and removes damaged bases. Has a preference for oxidized purines, such as 7,8-dihydro-8-oxoguanine (8-oxoG). Has AP (apurinic/apyrimidinic) lyase activity and introduces nicks in the DNA strand. Cleaves the DNA backbone by beta-delta elimination to generate a single-strand break at the site of the removed base with both 3'- and 5'-phosphates.</text>
</comment>
<dbReference type="RefSeq" id="WP_105050857.1">
    <property type="nucleotide sequence ID" value="NZ_BMYG01000005.1"/>
</dbReference>
<feature type="active site" description="Proton donor; for beta-elimination activity" evidence="15">
    <location>
        <position position="57"/>
    </location>
</feature>
<keyword evidence="19" id="KW-1185">Reference proteome</keyword>
<dbReference type="InterPro" id="IPR015886">
    <property type="entry name" value="H2TH_FPG"/>
</dbReference>
<evidence type="ECO:0000256" key="3">
    <source>
        <dbReference type="ARBA" id="ARBA00011245"/>
    </source>
</evidence>
<keyword evidence="5 15" id="KW-0227">DNA damage</keyword>
<keyword evidence="12 15" id="KW-0511">Multifunctional enzyme</keyword>
<feature type="binding site" evidence="15">
    <location>
        <position position="109"/>
    </location>
    <ligand>
        <name>DNA</name>
        <dbReference type="ChEBI" id="CHEBI:16991"/>
    </ligand>
</feature>
<dbReference type="SUPFAM" id="SSF81624">
    <property type="entry name" value="N-terminal domain of MutM-like DNA repair proteins"/>
    <property type="match status" value="1"/>
</dbReference>
<dbReference type="OrthoDB" id="9800855at2"/>
<dbReference type="InterPro" id="IPR012319">
    <property type="entry name" value="FPG_cat"/>
</dbReference>
<keyword evidence="8 15" id="KW-0862">Zinc</keyword>
<comment type="similarity">
    <text evidence="2 15">Belongs to the FPG family.</text>
</comment>
<evidence type="ECO:0000256" key="11">
    <source>
        <dbReference type="ARBA" id="ARBA00023239"/>
    </source>
</evidence>
<comment type="subunit">
    <text evidence="3 15">Monomer.</text>
</comment>
<dbReference type="SMART" id="SM01232">
    <property type="entry name" value="H2TH"/>
    <property type="match status" value="1"/>
</dbReference>
<reference evidence="18 19" key="1">
    <citation type="submission" date="2016-12" db="EMBL/GenBank/DDBJ databases">
        <title>Diversity of luminous bacteria.</title>
        <authorList>
            <person name="Yoshizawa S."/>
            <person name="Kogure K."/>
        </authorList>
    </citation>
    <scope>NUCLEOTIDE SEQUENCE [LARGE SCALE GENOMIC DNA]</scope>
    <source>
        <strain evidence="18 19">SA4-48</strain>
    </source>
</reference>
<keyword evidence="13 15" id="KW-0326">Glycosidase</keyword>
<gene>
    <name evidence="15" type="primary">mutM</name>
    <name evidence="15" type="synonym">fpg</name>
    <name evidence="18" type="ORF">BTO11_01180</name>
</gene>
<dbReference type="InterPro" id="IPR000214">
    <property type="entry name" value="Znf_DNA_glyclase/AP_lyase"/>
</dbReference>
<evidence type="ECO:0000259" key="17">
    <source>
        <dbReference type="PROSITE" id="PS51068"/>
    </source>
</evidence>
<evidence type="ECO:0000256" key="5">
    <source>
        <dbReference type="ARBA" id="ARBA00022763"/>
    </source>
</evidence>
<dbReference type="PROSITE" id="PS51066">
    <property type="entry name" value="ZF_FPG_2"/>
    <property type="match status" value="1"/>
</dbReference>
<dbReference type="InterPro" id="IPR010663">
    <property type="entry name" value="Znf_FPG/IleRS"/>
</dbReference>
<feature type="binding site" evidence="15">
    <location>
        <position position="150"/>
    </location>
    <ligand>
        <name>DNA</name>
        <dbReference type="ChEBI" id="CHEBI:16991"/>
    </ligand>
</feature>
<dbReference type="EC" id="3.2.2.23" evidence="15"/>
<evidence type="ECO:0000256" key="10">
    <source>
        <dbReference type="ARBA" id="ARBA00023204"/>
    </source>
</evidence>
<evidence type="ECO:0000256" key="7">
    <source>
        <dbReference type="ARBA" id="ARBA00022801"/>
    </source>
</evidence>
<evidence type="ECO:0000256" key="6">
    <source>
        <dbReference type="ARBA" id="ARBA00022771"/>
    </source>
</evidence>
<dbReference type="GO" id="GO:0140078">
    <property type="term" value="F:class I DNA-(apurinic or apyrimidinic site) endonuclease activity"/>
    <property type="evidence" value="ECO:0007669"/>
    <property type="project" value="UniProtKB-EC"/>
</dbReference>
<feature type="active site" description="Schiff-base intermediate with DNA" evidence="15">
    <location>
        <position position="2"/>
    </location>
</feature>
<dbReference type="CDD" id="cd08966">
    <property type="entry name" value="EcFpg-like_N"/>
    <property type="match status" value="1"/>
</dbReference>
<dbReference type="EC" id="4.2.99.18" evidence="15"/>